<dbReference type="PANTHER" id="PTHR46211">
    <property type="entry name" value="GLYCEROPHOSPHORYL DIESTER PHOSPHODIESTERASE"/>
    <property type="match status" value="1"/>
</dbReference>
<reference evidence="2 3" key="2">
    <citation type="journal article" date="2016" name="Int. J. Syst. Evol. Microbiol.">
        <title>Lutibacter profundi sp. nov., isolated from a deep-sea hydrothermal system on the Arctic Mid-Ocean Ridge and emended description of the genus Lutibacter.</title>
        <authorList>
            <person name="Le Moine Bauer S."/>
            <person name="Roalkvam I."/>
            <person name="Steen I.H."/>
            <person name="Dahle H."/>
        </authorList>
    </citation>
    <scope>NUCLEOTIDE SEQUENCE [LARGE SCALE GENOMIC DNA]</scope>
    <source>
        <strain evidence="2 3">LP1</strain>
    </source>
</reference>
<proteinExistence type="predicted"/>
<protein>
    <recommendedName>
        <fullName evidence="1">GP-PDE domain-containing protein</fullName>
    </recommendedName>
</protein>
<evidence type="ECO:0000313" key="2">
    <source>
        <dbReference type="EMBL" id="AMC11960.1"/>
    </source>
</evidence>
<dbReference type="Gene3D" id="3.20.20.190">
    <property type="entry name" value="Phosphatidylinositol (PI) phosphodiesterase"/>
    <property type="match status" value="1"/>
</dbReference>
<feature type="domain" description="GP-PDE" evidence="1">
    <location>
        <begin position="53"/>
        <end position="372"/>
    </location>
</feature>
<dbReference type="PROSITE" id="PS51704">
    <property type="entry name" value="GP_PDE"/>
    <property type="match status" value="1"/>
</dbReference>
<dbReference type="Pfam" id="PF03009">
    <property type="entry name" value="GDPD"/>
    <property type="match status" value="2"/>
</dbReference>
<dbReference type="AlphaFoldDB" id="A0A0X8G8F7"/>
<dbReference type="EMBL" id="CP013355">
    <property type="protein sequence ID" value="AMC11960.1"/>
    <property type="molecule type" value="Genomic_DNA"/>
</dbReference>
<evidence type="ECO:0000313" key="3">
    <source>
        <dbReference type="Proteomes" id="UP000059672"/>
    </source>
</evidence>
<dbReference type="KEGG" id="lut:Lupro_12080"/>
<organism evidence="2 3">
    <name type="scientific">Lutibacter profundi</name>
    <dbReference type="NCBI Taxonomy" id="1622118"/>
    <lineage>
        <taxon>Bacteria</taxon>
        <taxon>Pseudomonadati</taxon>
        <taxon>Bacteroidota</taxon>
        <taxon>Flavobacteriia</taxon>
        <taxon>Flavobacteriales</taxon>
        <taxon>Flavobacteriaceae</taxon>
        <taxon>Lutibacter</taxon>
    </lineage>
</organism>
<sequence length="390" mass="45134">MKICKKIRLLLIFTLIFTSCNYESKKEIQKKEVNTITEISTQAKKVRDYLNKNIVIAHRGSTYWAPEETEPAFLWARNIGADYLELDVQLTKDSILVAFHDNNLKRTTNVSEVFPKRMNAEIRKFTLKELRSLDAGSKFNQNNPDRAKNSYKGLKILTFKDVLMIAEGYRIKKNKGVPVKEIVRNVWTGNYLYEKDPNDNGNRPGIYCETKNPKLGTEKKLSKELTKYGWNINMNPKEIKTHLNKVGIANTNARFILQSFSRKSILKLEKYLPNIPKCLLLWKPDMKGDLKENYVQAIKFGIENNVQCIGPSITGEPNNYEELSAPWMIKLIHGAGMLSHLYTFDTNKQFKEYIDRADGVFTNRADLALEFYKRKSKETPQEILVKLGYK</sequence>
<dbReference type="RefSeq" id="WP_068210752.1">
    <property type="nucleotide sequence ID" value="NZ_CP013355.1"/>
</dbReference>
<dbReference type="InterPro" id="IPR017946">
    <property type="entry name" value="PLC-like_Pdiesterase_TIM-brl"/>
</dbReference>
<keyword evidence="3" id="KW-1185">Reference proteome</keyword>
<dbReference type="PANTHER" id="PTHR46211:SF1">
    <property type="entry name" value="GLYCEROPHOSPHODIESTER PHOSPHODIESTERASE, CYTOPLASMIC"/>
    <property type="match status" value="1"/>
</dbReference>
<accession>A0A0X8G8F7</accession>
<reference evidence="3" key="1">
    <citation type="submission" date="2015-12" db="EMBL/GenBank/DDBJ databases">
        <title>Complete genome sequence of Lutibacter profundus strain LP1.</title>
        <authorList>
            <person name="Wissuwa J."/>
            <person name="Le Moine Bauer S."/>
            <person name="Stokke R."/>
            <person name="Dahle H."/>
            <person name="Steen I.H."/>
        </authorList>
    </citation>
    <scope>NUCLEOTIDE SEQUENCE [LARGE SCALE GENOMIC DNA]</scope>
    <source>
        <strain evidence="3">LP1</strain>
    </source>
</reference>
<dbReference type="OrthoDB" id="384721at2"/>
<dbReference type="InterPro" id="IPR030395">
    <property type="entry name" value="GP_PDE_dom"/>
</dbReference>
<name>A0A0X8G8F7_9FLAO</name>
<dbReference type="GO" id="GO:0008081">
    <property type="term" value="F:phosphoric diester hydrolase activity"/>
    <property type="evidence" value="ECO:0007669"/>
    <property type="project" value="InterPro"/>
</dbReference>
<evidence type="ECO:0000259" key="1">
    <source>
        <dbReference type="PROSITE" id="PS51704"/>
    </source>
</evidence>
<dbReference type="PROSITE" id="PS51257">
    <property type="entry name" value="PROKAR_LIPOPROTEIN"/>
    <property type="match status" value="1"/>
</dbReference>
<gene>
    <name evidence="2" type="ORF">Lupro_12080</name>
</gene>
<dbReference type="Proteomes" id="UP000059672">
    <property type="component" value="Chromosome"/>
</dbReference>
<dbReference type="GO" id="GO:0006629">
    <property type="term" value="P:lipid metabolic process"/>
    <property type="evidence" value="ECO:0007669"/>
    <property type="project" value="InterPro"/>
</dbReference>
<dbReference type="SUPFAM" id="SSF51695">
    <property type="entry name" value="PLC-like phosphodiesterases"/>
    <property type="match status" value="1"/>
</dbReference>
<dbReference type="STRING" id="1622118.Lupro_12080"/>